<accession>A0ABV3Y6H6</accession>
<evidence type="ECO:0000313" key="2">
    <source>
        <dbReference type="EMBL" id="MEX6430910.1"/>
    </source>
</evidence>
<gene>
    <name evidence="2" type="ORF">AB6A68_13895</name>
</gene>
<evidence type="ECO:0000256" key="1">
    <source>
        <dbReference type="SAM" id="MobiDB-lite"/>
    </source>
</evidence>
<feature type="compositionally biased region" description="Basic and acidic residues" evidence="1">
    <location>
        <begin position="1"/>
        <end position="11"/>
    </location>
</feature>
<feature type="non-terminal residue" evidence="2">
    <location>
        <position position="81"/>
    </location>
</feature>
<dbReference type="EMBL" id="JBFSHR010000114">
    <property type="protein sequence ID" value="MEX6430910.1"/>
    <property type="molecule type" value="Genomic_DNA"/>
</dbReference>
<proteinExistence type="predicted"/>
<reference evidence="2 3" key="1">
    <citation type="submission" date="2024-07" db="EMBL/GenBank/DDBJ databases">
        <title>Draft Genome Sequence of Ferrimicrobium acidiphilum Strain YE2023, Isolated from a Pulp of Bioleach Reactor.</title>
        <authorList>
            <person name="Elkina Y.A."/>
            <person name="Bulaeva A.G."/>
            <person name="Beletsky A.V."/>
            <person name="Mardanov A.V."/>
        </authorList>
    </citation>
    <scope>NUCLEOTIDE SEQUENCE [LARGE SCALE GENOMIC DNA]</scope>
    <source>
        <strain evidence="2 3">YE2023</strain>
    </source>
</reference>
<sequence>MKSDGGKRESDGVVVPSIVGRNPAGGKDPDFGHTGNGGKREGMPGTAPDIYPEGKHLPPAKVRRLQNRLWAAAKQSSGRRF</sequence>
<feature type="region of interest" description="Disordered" evidence="1">
    <location>
        <begin position="1"/>
        <end position="56"/>
    </location>
</feature>
<dbReference type="Proteomes" id="UP001560267">
    <property type="component" value="Unassembled WGS sequence"/>
</dbReference>
<dbReference type="RefSeq" id="WP_369085011.1">
    <property type="nucleotide sequence ID" value="NZ_JBFSHR010000114.1"/>
</dbReference>
<organism evidence="2 3">
    <name type="scientific">Ferrimicrobium acidiphilum</name>
    <dbReference type="NCBI Taxonomy" id="121039"/>
    <lineage>
        <taxon>Bacteria</taxon>
        <taxon>Bacillati</taxon>
        <taxon>Actinomycetota</taxon>
        <taxon>Acidimicrobiia</taxon>
        <taxon>Acidimicrobiales</taxon>
        <taxon>Acidimicrobiaceae</taxon>
        <taxon>Ferrimicrobium</taxon>
    </lineage>
</organism>
<evidence type="ECO:0000313" key="3">
    <source>
        <dbReference type="Proteomes" id="UP001560267"/>
    </source>
</evidence>
<name>A0ABV3Y6H6_9ACTN</name>
<protein>
    <submittedName>
        <fullName evidence="2">Uncharacterized protein</fullName>
    </submittedName>
</protein>
<keyword evidence="3" id="KW-1185">Reference proteome</keyword>
<comment type="caution">
    <text evidence="2">The sequence shown here is derived from an EMBL/GenBank/DDBJ whole genome shotgun (WGS) entry which is preliminary data.</text>
</comment>